<evidence type="ECO:0000256" key="1">
    <source>
        <dbReference type="SAM" id="SignalP"/>
    </source>
</evidence>
<evidence type="ECO:0000313" key="3">
    <source>
        <dbReference type="Proteomes" id="UP000679284"/>
    </source>
</evidence>
<evidence type="ECO:0000313" key="2">
    <source>
        <dbReference type="EMBL" id="QUS36002.1"/>
    </source>
</evidence>
<dbReference type="Proteomes" id="UP000679284">
    <property type="component" value="Chromosome"/>
</dbReference>
<accession>A0A8J8MSR0</accession>
<protein>
    <submittedName>
        <fullName evidence="2">DUF3035 domain-containing protein</fullName>
    </submittedName>
</protein>
<name>A0A8J8MSR0_9RHOB</name>
<proteinExistence type="predicted"/>
<dbReference type="InterPro" id="IPR021395">
    <property type="entry name" value="DUF3035"/>
</dbReference>
<dbReference type="EMBL" id="CP047289">
    <property type="protein sequence ID" value="QUS36002.1"/>
    <property type="molecule type" value="Genomic_DNA"/>
</dbReference>
<organism evidence="2 3">
    <name type="scientific">Falsirhodobacter algicola</name>
    <dbReference type="NCBI Taxonomy" id="2692330"/>
    <lineage>
        <taxon>Bacteria</taxon>
        <taxon>Pseudomonadati</taxon>
        <taxon>Pseudomonadota</taxon>
        <taxon>Alphaproteobacteria</taxon>
        <taxon>Rhodobacterales</taxon>
        <taxon>Paracoccaceae</taxon>
        <taxon>Falsirhodobacter</taxon>
    </lineage>
</organism>
<feature type="signal peptide" evidence="1">
    <location>
        <begin position="1"/>
        <end position="17"/>
    </location>
</feature>
<dbReference type="KEGG" id="fap:GR316_06825"/>
<reference evidence="2" key="1">
    <citation type="submission" date="2020-01" db="EMBL/GenBank/DDBJ databases">
        <authorList>
            <person name="Yang Y."/>
            <person name="Kwon Y.M."/>
        </authorList>
    </citation>
    <scope>NUCLEOTIDE SEQUENCE</scope>
    <source>
        <strain evidence="2">PG104</strain>
    </source>
</reference>
<feature type="chain" id="PRO_5035161426" evidence="1">
    <location>
        <begin position="18"/>
        <end position="166"/>
    </location>
</feature>
<dbReference type="Pfam" id="PF11233">
    <property type="entry name" value="DUF3035"/>
    <property type="match status" value="1"/>
</dbReference>
<dbReference type="PROSITE" id="PS51257">
    <property type="entry name" value="PROKAR_LIPOPROTEIN"/>
    <property type="match status" value="1"/>
</dbReference>
<keyword evidence="1" id="KW-0732">Signal</keyword>
<dbReference type="AlphaFoldDB" id="A0A8J8MSR0"/>
<dbReference type="RefSeq" id="WP_211783223.1">
    <property type="nucleotide sequence ID" value="NZ_CP047289.1"/>
</dbReference>
<gene>
    <name evidence="2" type="ORF">GR316_06825</name>
</gene>
<keyword evidence="3" id="KW-1185">Reference proteome</keyword>
<sequence length="166" mass="17409">MRAALALAGAVILTVSACGGGDPDLVRLRTTGDGPDPFSVVPQGPLEMPPSLDTLPVPTPGGVNRTEPDPRAQAITALGGTPGAGAAGDNALLTATARYGRQADIRSALDTEDEDFRQENRGRLLNRIVNGSTYYDVYSDEILDPADEAARWREQGLRTPSAPPSE</sequence>